<dbReference type="InterPro" id="IPR011250">
    <property type="entry name" value="OMP/PagP_B-barrel"/>
</dbReference>
<sequence length="230" mass="25914">MLRKTYWGLAVSLLLVTPSFAGFYVGAGIGPEYAQFTQKSHVFDNHGNFDVIDEENFSGAGIFGTFLGGYSWIRNRLYLAVEGNFNPSSVQYRLVNKEYIHHDFKKTSFTIHYSEGVSALPGFLLTEDAVIYGRIGYANGHVALHNSDNTVRSSVANRNGIRYGVGVRYNLTPQWTFMADYSQTNYEKFSSHTFEPFGGVTKNTRIYPVSAQFAFGVIYNFEKPKPVFVK</sequence>
<keyword evidence="5" id="KW-1185">Reference proteome</keyword>
<evidence type="ECO:0000313" key="5">
    <source>
        <dbReference type="Proteomes" id="UP000054820"/>
    </source>
</evidence>
<dbReference type="Proteomes" id="UP000054820">
    <property type="component" value="Unassembled WGS sequence"/>
</dbReference>
<dbReference type="SUPFAM" id="SSF56925">
    <property type="entry name" value="OMPA-like"/>
    <property type="match status" value="1"/>
</dbReference>
<dbReference type="EMBL" id="LNYZ01000030">
    <property type="protein sequence ID" value="KTD71646.1"/>
    <property type="molecule type" value="Genomic_DNA"/>
</dbReference>
<evidence type="ECO:0000256" key="1">
    <source>
        <dbReference type="ARBA" id="ARBA00022729"/>
    </source>
</evidence>
<feature type="domain" description="Outer membrane protein beta-barrel" evidence="2">
    <location>
        <begin position="19"/>
        <end position="200"/>
    </location>
</feature>
<dbReference type="InterPro" id="IPR027385">
    <property type="entry name" value="Beta-barrel_OMP"/>
</dbReference>
<evidence type="ECO:0000313" key="6">
    <source>
        <dbReference type="Proteomes" id="UP000255110"/>
    </source>
</evidence>
<dbReference type="STRING" id="460.Lstg_2854"/>
<dbReference type="InterPro" id="IPR006315">
    <property type="entry name" value="OM_autotransptr_brl_dom"/>
</dbReference>
<gene>
    <name evidence="3" type="ORF">Lstg_2854</name>
    <name evidence="4" type="ORF">NCTC11991_02422</name>
</gene>
<dbReference type="Gene3D" id="2.40.160.20">
    <property type="match status" value="1"/>
</dbReference>
<dbReference type="NCBIfam" id="TIGR01414">
    <property type="entry name" value="autotrans_barl"/>
    <property type="match status" value="1"/>
</dbReference>
<protein>
    <submittedName>
        <fullName evidence="4">Opacity protein and related surface antigens</fullName>
    </submittedName>
</protein>
<dbReference type="EMBL" id="UGOY01000001">
    <property type="protein sequence ID" value="STY23812.1"/>
    <property type="molecule type" value="Genomic_DNA"/>
</dbReference>
<dbReference type="Pfam" id="PF13505">
    <property type="entry name" value="OMP_b-brl"/>
    <property type="match status" value="1"/>
</dbReference>
<evidence type="ECO:0000313" key="4">
    <source>
        <dbReference type="EMBL" id="STY23812.1"/>
    </source>
</evidence>
<keyword evidence="1" id="KW-0732">Signal</keyword>
<dbReference type="Proteomes" id="UP000255110">
    <property type="component" value="Unassembled WGS sequence"/>
</dbReference>
<dbReference type="GO" id="GO:0019867">
    <property type="term" value="C:outer membrane"/>
    <property type="evidence" value="ECO:0007669"/>
    <property type="project" value="InterPro"/>
</dbReference>
<accession>A0A378LD58</accession>
<reference evidence="4 6" key="2">
    <citation type="submission" date="2018-06" db="EMBL/GenBank/DDBJ databases">
        <authorList>
            <consortium name="Pathogen Informatics"/>
            <person name="Doyle S."/>
        </authorList>
    </citation>
    <scope>NUCLEOTIDE SEQUENCE [LARGE SCALE GENOMIC DNA]</scope>
    <source>
        <strain evidence="4 6">NCTC11991</strain>
    </source>
</reference>
<dbReference type="AlphaFoldDB" id="A0A378LD58"/>
<name>A0A378LD58_9GAMM</name>
<evidence type="ECO:0000259" key="2">
    <source>
        <dbReference type="Pfam" id="PF13505"/>
    </source>
</evidence>
<organism evidence="4 6">
    <name type="scientific">Legionella steigerwaltii</name>
    <dbReference type="NCBI Taxonomy" id="460"/>
    <lineage>
        <taxon>Bacteria</taxon>
        <taxon>Pseudomonadati</taxon>
        <taxon>Pseudomonadota</taxon>
        <taxon>Gammaproteobacteria</taxon>
        <taxon>Legionellales</taxon>
        <taxon>Legionellaceae</taxon>
        <taxon>Legionella</taxon>
    </lineage>
</organism>
<evidence type="ECO:0000313" key="3">
    <source>
        <dbReference type="EMBL" id="KTD71646.1"/>
    </source>
</evidence>
<dbReference type="RefSeq" id="WP_058478373.1">
    <property type="nucleotide sequence ID" value="NZ_CAAAIO010000021.1"/>
</dbReference>
<reference evidence="3 5" key="1">
    <citation type="submission" date="2015-11" db="EMBL/GenBank/DDBJ databases">
        <title>Genomic analysis of 38 Legionella species identifies large and diverse effector repertoires.</title>
        <authorList>
            <person name="Burstein D."/>
            <person name="Amaro F."/>
            <person name="Zusman T."/>
            <person name="Lifshitz Z."/>
            <person name="Cohen O."/>
            <person name="Gilbert J.A."/>
            <person name="Pupko T."/>
            <person name="Shuman H.A."/>
            <person name="Segal G."/>
        </authorList>
    </citation>
    <scope>NUCLEOTIDE SEQUENCE [LARGE SCALE GENOMIC DNA]</scope>
    <source>
        <strain evidence="3 5">SC-18-C9</strain>
    </source>
</reference>
<proteinExistence type="predicted"/>
<dbReference type="OrthoDB" id="5636097at2"/>